<feature type="compositionally biased region" description="Polar residues" evidence="1">
    <location>
        <begin position="20"/>
        <end position="36"/>
    </location>
</feature>
<dbReference type="OrthoDB" id="6142277at2759"/>
<dbReference type="EMBL" id="CAJFCJ010000005">
    <property type="protein sequence ID" value="CAD5114983.1"/>
    <property type="molecule type" value="Genomic_DNA"/>
</dbReference>
<feature type="region of interest" description="Disordered" evidence="1">
    <location>
        <begin position="1"/>
        <end position="70"/>
    </location>
</feature>
<dbReference type="AlphaFoldDB" id="A0A7I8VH17"/>
<keyword evidence="3" id="KW-1185">Reference proteome</keyword>
<evidence type="ECO:0000313" key="2">
    <source>
        <dbReference type="EMBL" id="CAD5114983.1"/>
    </source>
</evidence>
<organism evidence="2 3">
    <name type="scientific">Dimorphilus gyrociliatus</name>
    <dbReference type="NCBI Taxonomy" id="2664684"/>
    <lineage>
        <taxon>Eukaryota</taxon>
        <taxon>Metazoa</taxon>
        <taxon>Spiralia</taxon>
        <taxon>Lophotrochozoa</taxon>
        <taxon>Annelida</taxon>
        <taxon>Polychaeta</taxon>
        <taxon>Polychaeta incertae sedis</taxon>
        <taxon>Dinophilidae</taxon>
        <taxon>Dimorphilus</taxon>
    </lineage>
</organism>
<evidence type="ECO:0000313" key="3">
    <source>
        <dbReference type="Proteomes" id="UP000549394"/>
    </source>
</evidence>
<protein>
    <submittedName>
        <fullName evidence="2">DgyrCDS4011</fullName>
    </submittedName>
</protein>
<name>A0A7I8VH17_9ANNE</name>
<gene>
    <name evidence="2" type="ORF">DGYR_LOCUS3772</name>
</gene>
<accession>A0A7I8VH17</accession>
<reference evidence="2 3" key="1">
    <citation type="submission" date="2020-08" db="EMBL/GenBank/DDBJ databases">
        <authorList>
            <person name="Hejnol A."/>
        </authorList>
    </citation>
    <scope>NUCLEOTIDE SEQUENCE [LARGE SCALE GENOMIC DNA]</scope>
</reference>
<dbReference type="Proteomes" id="UP000549394">
    <property type="component" value="Unassembled WGS sequence"/>
</dbReference>
<proteinExistence type="predicted"/>
<feature type="region of interest" description="Disordered" evidence="1">
    <location>
        <begin position="101"/>
        <end position="122"/>
    </location>
</feature>
<evidence type="ECO:0000256" key="1">
    <source>
        <dbReference type="SAM" id="MobiDB-lite"/>
    </source>
</evidence>
<comment type="caution">
    <text evidence="2">The sequence shown here is derived from an EMBL/GenBank/DDBJ whole genome shotgun (WGS) entry which is preliminary data.</text>
</comment>
<sequence length="122" mass="13505">MPVEKNPLPNPSKRKVRPSTAPSNIQTHPSYQTGLYHNTARPVTAGFGDTSRPSLAGGLRPKTQASGPRQNWRLTKKTNEQPKLYLKINLFSFFPLLPYPVKPQQTQTGQKARRLTVGGVDG</sequence>